<keyword evidence="5" id="KW-0677">Repeat</keyword>
<feature type="domain" description="RING-type" evidence="10">
    <location>
        <begin position="132"/>
        <end position="171"/>
    </location>
</feature>
<evidence type="ECO:0000259" key="10">
    <source>
        <dbReference type="PROSITE" id="PS50089"/>
    </source>
</evidence>
<dbReference type="GO" id="GO:0061630">
    <property type="term" value="F:ubiquitin protein ligase activity"/>
    <property type="evidence" value="ECO:0007669"/>
    <property type="project" value="UniProtKB-EC"/>
</dbReference>
<dbReference type="PROSITE" id="PS50089">
    <property type="entry name" value="ZF_RING_2"/>
    <property type="match status" value="1"/>
</dbReference>
<dbReference type="EC" id="2.3.2.31" evidence="2"/>
<dbReference type="SMART" id="SM00647">
    <property type="entry name" value="IBR"/>
    <property type="match status" value="2"/>
</dbReference>
<keyword evidence="4" id="KW-0479">Metal-binding</keyword>
<evidence type="ECO:0000256" key="7">
    <source>
        <dbReference type="ARBA" id="ARBA00022786"/>
    </source>
</evidence>
<evidence type="ECO:0000256" key="4">
    <source>
        <dbReference type="ARBA" id="ARBA00022723"/>
    </source>
</evidence>
<accession>A0AAV7Z769</accession>
<evidence type="ECO:0000256" key="5">
    <source>
        <dbReference type="ARBA" id="ARBA00022737"/>
    </source>
</evidence>
<name>A0AAV7Z769_9EUKA</name>
<dbReference type="GO" id="GO:0016567">
    <property type="term" value="P:protein ubiquitination"/>
    <property type="evidence" value="ECO:0007669"/>
    <property type="project" value="InterPro"/>
</dbReference>
<dbReference type="PROSITE" id="PS51873">
    <property type="entry name" value="TRIAD"/>
    <property type="match status" value="1"/>
</dbReference>
<dbReference type="Gene3D" id="3.30.40.10">
    <property type="entry name" value="Zinc/RING finger domain, C3HC4 (zinc finger)"/>
    <property type="match status" value="1"/>
</dbReference>
<evidence type="ECO:0000313" key="12">
    <source>
        <dbReference type="EMBL" id="KAJ3436455.1"/>
    </source>
</evidence>
<dbReference type="InterPro" id="IPR001841">
    <property type="entry name" value="Znf_RING"/>
</dbReference>
<evidence type="ECO:0000256" key="8">
    <source>
        <dbReference type="ARBA" id="ARBA00022833"/>
    </source>
</evidence>
<evidence type="ECO:0000256" key="9">
    <source>
        <dbReference type="PROSITE-ProRule" id="PRU00175"/>
    </source>
</evidence>
<evidence type="ECO:0000256" key="3">
    <source>
        <dbReference type="ARBA" id="ARBA00022679"/>
    </source>
</evidence>
<evidence type="ECO:0000256" key="6">
    <source>
        <dbReference type="ARBA" id="ARBA00022771"/>
    </source>
</evidence>
<evidence type="ECO:0000259" key="11">
    <source>
        <dbReference type="PROSITE" id="PS51873"/>
    </source>
</evidence>
<dbReference type="Proteomes" id="UP001146793">
    <property type="component" value="Unassembled WGS sequence"/>
</dbReference>
<evidence type="ECO:0000256" key="2">
    <source>
        <dbReference type="ARBA" id="ARBA00012251"/>
    </source>
</evidence>
<proteinExistence type="predicted"/>
<comment type="caution">
    <text evidence="12">The sequence shown here is derived from an EMBL/GenBank/DDBJ whole genome shotgun (WGS) entry which is preliminary data.</text>
</comment>
<keyword evidence="8" id="KW-0862">Zinc</keyword>
<dbReference type="Pfam" id="PF22191">
    <property type="entry name" value="IBR_1"/>
    <property type="match status" value="1"/>
</dbReference>
<feature type="domain" description="RING-type" evidence="11">
    <location>
        <begin position="128"/>
        <end position="339"/>
    </location>
</feature>
<sequence>MIKLQKKKQITEKETKFIKLQDLDDYLTVNESEKKLDQKYLQDQFFQILYQRMKENSKLNSYQRYIKEINKLTTEEISFEIMENIYHYYHGDTQLINEILQLSKEKVLKEIQLYIEDLDDTEHLNSKSTQKCQICEKKISKKSRYSLKCSHLYCSNCWERYIHVEINNGNCNNIQCMGYKCTRRVTNNFLLKLITPEILYLLKLRKLKSFYRYNKDYTLCPLSTCEKIVSRKNIIFGTDACCECGHIFCFDCGNISHSPATCKEVENWELRKSLYSNSSNWLIKNTKRCPECSKVIEKNGGCNHMTCRKNLQGCGYEFCWVCLKKWEGHSSYNTCRKFTQFEYETKMKKHIKELKEYMVGPISQFELYDPDLIKAKTQLNELLQKQSLESNVTKQKKIVYKLSALTIKPLIILNSSEMLKVSIENYIFGLAFLKWVVITQYENKPNENFLTFINKKTQAIQIIVEQLKKQLDEKSKKIKKIWETSIKLKAQLSQYYIEKDFII</sequence>
<keyword evidence="7" id="KW-0833">Ubl conjugation pathway</keyword>
<dbReference type="InterPro" id="IPR013083">
    <property type="entry name" value="Znf_RING/FYVE/PHD"/>
</dbReference>
<dbReference type="GO" id="GO:0008270">
    <property type="term" value="F:zinc ion binding"/>
    <property type="evidence" value="ECO:0007669"/>
    <property type="project" value="UniProtKB-KW"/>
</dbReference>
<dbReference type="EMBL" id="JANTQA010000036">
    <property type="protein sequence ID" value="KAJ3436455.1"/>
    <property type="molecule type" value="Genomic_DNA"/>
</dbReference>
<dbReference type="AlphaFoldDB" id="A0AAV7Z769"/>
<dbReference type="InterPro" id="IPR044066">
    <property type="entry name" value="TRIAD_supradom"/>
</dbReference>
<dbReference type="InterPro" id="IPR002867">
    <property type="entry name" value="IBR_dom"/>
</dbReference>
<comment type="catalytic activity">
    <reaction evidence="1">
        <text>[E2 ubiquitin-conjugating enzyme]-S-ubiquitinyl-L-cysteine + [acceptor protein]-L-lysine = [E2 ubiquitin-conjugating enzyme]-L-cysteine + [acceptor protein]-N(6)-ubiquitinyl-L-lysine.</text>
        <dbReference type="EC" id="2.3.2.31"/>
    </reaction>
</comment>
<dbReference type="Gene3D" id="1.20.120.1750">
    <property type="match status" value="1"/>
</dbReference>
<gene>
    <name evidence="12" type="ORF">M0812_18513</name>
</gene>
<dbReference type="SUPFAM" id="SSF57850">
    <property type="entry name" value="RING/U-box"/>
    <property type="match status" value="3"/>
</dbReference>
<dbReference type="PANTHER" id="PTHR11685">
    <property type="entry name" value="RBR FAMILY RING FINGER AND IBR DOMAIN-CONTAINING"/>
    <property type="match status" value="1"/>
</dbReference>
<reference evidence="12" key="1">
    <citation type="submission" date="2022-08" db="EMBL/GenBank/DDBJ databases">
        <title>Novel sulphate-reducing endosymbionts in the free-living metamonad Anaeramoeba.</title>
        <authorList>
            <person name="Jerlstrom-Hultqvist J."/>
            <person name="Cepicka I."/>
            <person name="Gallot-Lavallee L."/>
            <person name="Salas-Leiva D."/>
            <person name="Curtis B.A."/>
            <person name="Zahonova K."/>
            <person name="Pipaliya S."/>
            <person name="Dacks J."/>
            <person name="Roger A.J."/>
        </authorList>
    </citation>
    <scope>NUCLEOTIDE SEQUENCE</scope>
    <source>
        <strain evidence="12">Busselton2</strain>
    </source>
</reference>
<dbReference type="InterPro" id="IPR031127">
    <property type="entry name" value="E3_UB_ligase_RBR"/>
</dbReference>
<keyword evidence="6 9" id="KW-0863">Zinc-finger</keyword>
<keyword evidence="3" id="KW-0808">Transferase</keyword>
<evidence type="ECO:0000256" key="1">
    <source>
        <dbReference type="ARBA" id="ARBA00001798"/>
    </source>
</evidence>
<dbReference type="Pfam" id="PF01485">
    <property type="entry name" value="IBR"/>
    <property type="match status" value="1"/>
</dbReference>
<organism evidence="12 13">
    <name type="scientific">Anaeramoeba flamelloides</name>
    <dbReference type="NCBI Taxonomy" id="1746091"/>
    <lineage>
        <taxon>Eukaryota</taxon>
        <taxon>Metamonada</taxon>
        <taxon>Anaeramoebidae</taxon>
        <taxon>Anaeramoeba</taxon>
    </lineage>
</organism>
<evidence type="ECO:0000313" key="13">
    <source>
        <dbReference type="Proteomes" id="UP001146793"/>
    </source>
</evidence>
<protein>
    <recommendedName>
        <fullName evidence="2">RBR-type E3 ubiquitin transferase</fullName>
        <ecNumber evidence="2">2.3.2.31</ecNumber>
    </recommendedName>
</protein>